<evidence type="ECO:0000313" key="3">
    <source>
        <dbReference type="Proteomes" id="UP000664859"/>
    </source>
</evidence>
<organism evidence="2 3">
    <name type="scientific">Tribonema minus</name>
    <dbReference type="NCBI Taxonomy" id="303371"/>
    <lineage>
        <taxon>Eukaryota</taxon>
        <taxon>Sar</taxon>
        <taxon>Stramenopiles</taxon>
        <taxon>Ochrophyta</taxon>
        <taxon>PX clade</taxon>
        <taxon>Xanthophyceae</taxon>
        <taxon>Tribonematales</taxon>
        <taxon>Tribonemataceae</taxon>
        <taxon>Tribonema</taxon>
    </lineage>
</organism>
<comment type="caution">
    <text evidence="2">The sequence shown here is derived from an EMBL/GenBank/DDBJ whole genome shotgun (WGS) entry which is preliminary data.</text>
</comment>
<dbReference type="AlphaFoldDB" id="A0A835YUM5"/>
<evidence type="ECO:0000256" key="1">
    <source>
        <dbReference type="SAM" id="MobiDB-lite"/>
    </source>
</evidence>
<feature type="region of interest" description="Disordered" evidence="1">
    <location>
        <begin position="1"/>
        <end position="77"/>
    </location>
</feature>
<reference evidence="2" key="1">
    <citation type="submission" date="2021-02" db="EMBL/GenBank/DDBJ databases">
        <title>First Annotated Genome of the Yellow-green Alga Tribonema minus.</title>
        <authorList>
            <person name="Mahan K.M."/>
        </authorList>
    </citation>
    <scope>NUCLEOTIDE SEQUENCE</scope>
    <source>
        <strain evidence="2">UTEX B ZZ1240</strain>
    </source>
</reference>
<name>A0A835YUM5_9STRA</name>
<proteinExistence type="predicted"/>
<feature type="compositionally biased region" description="Polar residues" evidence="1">
    <location>
        <begin position="57"/>
        <end position="74"/>
    </location>
</feature>
<dbReference type="EMBL" id="JAFCMP010000532">
    <property type="protein sequence ID" value="KAG5176868.1"/>
    <property type="molecule type" value="Genomic_DNA"/>
</dbReference>
<dbReference type="Proteomes" id="UP000664859">
    <property type="component" value="Unassembled WGS sequence"/>
</dbReference>
<evidence type="ECO:0000313" key="2">
    <source>
        <dbReference type="EMBL" id="KAG5176868.1"/>
    </source>
</evidence>
<protein>
    <submittedName>
        <fullName evidence="2">Uncharacterized protein</fullName>
    </submittedName>
</protein>
<sequence length="149" mass="15171">MKMTGGGGASSHACSARRQGITVHNGSSSSSGGGGYDGSSGHHLQQQRRRQGPRRQTGSSAASVAGSQLSSNAAHSGDAYGSKALAAVPPRAAAPWPAAPGCRDLREDLCGSLLFGSMEDISLAVRLDLGTKASARPQGRNAARFLRRA</sequence>
<gene>
    <name evidence="2" type="ORF">JKP88DRAFT_282472</name>
</gene>
<accession>A0A835YUM5</accession>
<keyword evidence="3" id="KW-1185">Reference proteome</keyword>